<dbReference type="InterPro" id="IPR041413">
    <property type="entry name" value="MLTR_LBD"/>
</dbReference>
<dbReference type="Proteomes" id="UP000181942">
    <property type="component" value="Unassembled WGS sequence"/>
</dbReference>
<dbReference type="Gene3D" id="3.30.450.180">
    <property type="match status" value="1"/>
</dbReference>
<name>A0A1I2HR86_9ACTN</name>
<feature type="domain" description="MmyB-like transcription regulator ligand binding" evidence="2">
    <location>
        <begin position="4"/>
        <end position="87"/>
    </location>
</feature>
<gene>
    <name evidence="3" type="ORF">SAMN02787118_105328</name>
</gene>
<feature type="compositionally biased region" description="Polar residues" evidence="1">
    <location>
        <begin position="215"/>
        <end position="230"/>
    </location>
</feature>
<reference evidence="3 4" key="1">
    <citation type="submission" date="2016-10" db="EMBL/GenBank/DDBJ databases">
        <authorList>
            <person name="de Groot N.N."/>
        </authorList>
    </citation>
    <scope>NUCLEOTIDE SEQUENCE [LARGE SCALE GENOMIC DNA]</scope>
    <source>
        <strain evidence="3 4">OK461</strain>
    </source>
</reference>
<evidence type="ECO:0000259" key="2">
    <source>
        <dbReference type="Pfam" id="PF17765"/>
    </source>
</evidence>
<accession>A0A1I2HR86</accession>
<feature type="region of interest" description="Disordered" evidence="1">
    <location>
        <begin position="74"/>
        <end position="263"/>
    </location>
</feature>
<evidence type="ECO:0000256" key="1">
    <source>
        <dbReference type="SAM" id="MobiDB-lite"/>
    </source>
</evidence>
<evidence type="ECO:0000313" key="4">
    <source>
        <dbReference type="Proteomes" id="UP000181942"/>
    </source>
</evidence>
<feature type="compositionally biased region" description="Low complexity" evidence="1">
    <location>
        <begin position="203"/>
        <end position="214"/>
    </location>
</feature>
<proteinExistence type="predicted"/>
<protein>
    <recommendedName>
        <fullName evidence="2">MmyB-like transcription regulator ligand binding domain-containing protein</fullName>
    </recommendedName>
</protein>
<organism evidence="3 4">
    <name type="scientific">Streptomyces mirabilis</name>
    <dbReference type="NCBI Taxonomy" id="68239"/>
    <lineage>
        <taxon>Bacteria</taxon>
        <taxon>Bacillati</taxon>
        <taxon>Actinomycetota</taxon>
        <taxon>Actinomycetes</taxon>
        <taxon>Kitasatosporales</taxon>
        <taxon>Streptomycetaceae</taxon>
        <taxon>Streptomyces</taxon>
    </lineage>
</organism>
<dbReference type="Pfam" id="PF17765">
    <property type="entry name" value="MLTR_LBD"/>
    <property type="match status" value="1"/>
</dbReference>
<feature type="compositionally biased region" description="Basic and acidic residues" evidence="1">
    <location>
        <begin position="74"/>
        <end position="84"/>
    </location>
</feature>
<dbReference type="EMBL" id="FONR01000005">
    <property type="protein sequence ID" value="SFF32048.1"/>
    <property type="molecule type" value="Genomic_DNA"/>
</dbReference>
<evidence type="ECO:0000313" key="3">
    <source>
        <dbReference type="EMBL" id="SFF32048.1"/>
    </source>
</evidence>
<feature type="compositionally biased region" description="Basic residues" evidence="1">
    <location>
        <begin position="141"/>
        <end position="163"/>
    </location>
</feature>
<dbReference type="AlphaFoldDB" id="A0A1I2HR86"/>
<sequence>MTKSLAFVRNGRMDVIVGNALFGALHAPMFDSDTTDRHGRSNIARYLFLAWASKDLFVDWEAAAETTVALMRAEADREPNDRTLRAGRRTAHTQPRVPHRVGCAPRPRPPPRHQAAPTSRGRPPGALPIHGPTPVRPCGARPRHLHRRARHPFRGPAQTHRRLGGNAAVGHKPPGWGSGNRSPKACVRLRGSSSGRSPRRRTPPWARRPPWTASSSYSTETRARSGQRTAASPLHVFKGQPLTARSAPGLRPLSRSSAVAVAS</sequence>